<organism evidence="1 2">
    <name type="scientific">Cellulophaga baltica 18</name>
    <dbReference type="NCBI Taxonomy" id="1348584"/>
    <lineage>
        <taxon>Bacteria</taxon>
        <taxon>Pseudomonadati</taxon>
        <taxon>Bacteroidota</taxon>
        <taxon>Flavobacteriia</taxon>
        <taxon>Flavobacteriales</taxon>
        <taxon>Flavobacteriaceae</taxon>
        <taxon>Cellulophaga</taxon>
    </lineage>
</organism>
<dbReference type="KEGG" id="cbat:M666_04205"/>
<evidence type="ECO:0008006" key="3">
    <source>
        <dbReference type="Google" id="ProtNLM"/>
    </source>
</evidence>
<reference evidence="1 2" key="1">
    <citation type="journal article" date="2014" name="Environ. Microbiol.">
        <title>Contrasting genomic patterns and infection strategies of two co-existing Bacteroidetes podovirus genera.</title>
        <authorList>
            <person name="Holmfeldt K."/>
            <person name="Howard-Varona C."/>
            <person name="Solonenko N."/>
            <person name="Sullivan M.B."/>
        </authorList>
    </citation>
    <scope>NUCLEOTIDE SEQUENCE [LARGE SCALE GENOMIC DNA]</scope>
    <source>
        <strain evidence="1 2">18</strain>
    </source>
</reference>
<name>A0AAU8RA51_9FLAO</name>
<gene>
    <name evidence="1" type="ORF">M666_04205</name>
</gene>
<sequence length="261" mass="29811">MQVQIFKDKIMTNQIHIAAQYLATAGINFLDKKPDDSHTNLGFNAEKGSLETWPLNDNGYKIALDYQTFSLSWLRNEEQLEVIFLDGKTHKEIITWIQHVSEVLERNTPYSYALHYELPYEKITADFTFKKPTQEELTRLVKLRTIAQNSLEAIVKELNLDTTIRVWPHHFDTGGFIALDKPEDVSVGFGMAIPDTLVADFYLYTSGYKGHNGISTEAFEKLPLGSWKNEGFKGAVNPMKHVDVDKAIAFFKETILTYKAL</sequence>
<dbReference type="AlphaFoldDB" id="A0AAU8RA51"/>
<protein>
    <recommendedName>
        <fullName evidence="3">DUF5655 domain-containing protein</fullName>
    </recommendedName>
</protein>
<evidence type="ECO:0000313" key="2">
    <source>
        <dbReference type="Proteomes" id="UP000030786"/>
    </source>
</evidence>
<accession>A0AAU8RA51</accession>
<proteinExistence type="predicted"/>
<evidence type="ECO:0000313" key="1">
    <source>
        <dbReference type="EMBL" id="AIZ40839.1"/>
    </source>
</evidence>
<dbReference type="EMBL" id="CP009976">
    <property type="protein sequence ID" value="AIZ40839.1"/>
    <property type="molecule type" value="Genomic_DNA"/>
</dbReference>
<dbReference type="Proteomes" id="UP000030786">
    <property type="component" value="Chromosome"/>
</dbReference>